<protein>
    <submittedName>
        <fullName evidence="6">LysR family transcriptional regulator ArgP</fullName>
    </submittedName>
</protein>
<dbReference type="NCBIfam" id="NF002964">
    <property type="entry name" value="PRK03635.1"/>
    <property type="match status" value="1"/>
</dbReference>
<feature type="domain" description="HTH lysR-type" evidence="5">
    <location>
        <begin position="2"/>
        <end position="58"/>
    </location>
</feature>
<reference evidence="6 7" key="1">
    <citation type="submission" date="2023-06" db="EMBL/GenBank/DDBJ databases">
        <title>Pelomonas sp. APW6 16S ribosomal RNA gene genome sequencing and assembly.</title>
        <authorList>
            <person name="Woo H."/>
        </authorList>
    </citation>
    <scope>NUCLEOTIDE SEQUENCE [LARGE SCALE GENOMIC DNA]</scope>
    <source>
        <strain evidence="6 7">APW6</strain>
    </source>
</reference>
<evidence type="ECO:0000259" key="5">
    <source>
        <dbReference type="PROSITE" id="PS50931"/>
    </source>
</evidence>
<dbReference type="SUPFAM" id="SSF46785">
    <property type="entry name" value="Winged helix' DNA-binding domain"/>
    <property type="match status" value="1"/>
</dbReference>
<dbReference type="Gene3D" id="3.40.190.290">
    <property type="match status" value="1"/>
</dbReference>
<evidence type="ECO:0000313" key="6">
    <source>
        <dbReference type="EMBL" id="MDL5030469.1"/>
    </source>
</evidence>
<dbReference type="EMBL" id="JASVDS010000001">
    <property type="protein sequence ID" value="MDL5030469.1"/>
    <property type="molecule type" value="Genomic_DNA"/>
</dbReference>
<dbReference type="InterPro" id="IPR000847">
    <property type="entry name" value="LysR_HTH_N"/>
</dbReference>
<name>A0ABT7LC85_9BURK</name>
<dbReference type="PANTHER" id="PTHR30579">
    <property type="entry name" value="TRANSCRIPTIONAL REGULATOR"/>
    <property type="match status" value="1"/>
</dbReference>
<dbReference type="InterPro" id="IPR050176">
    <property type="entry name" value="LTTR"/>
</dbReference>
<evidence type="ECO:0000313" key="7">
    <source>
        <dbReference type="Proteomes" id="UP001238603"/>
    </source>
</evidence>
<evidence type="ECO:0000256" key="3">
    <source>
        <dbReference type="ARBA" id="ARBA00023125"/>
    </source>
</evidence>
<keyword evidence="2" id="KW-0805">Transcription regulation</keyword>
<gene>
    <name evidence="6" type="ORF">QRD43_01010</name>
</gene>
<comment type="caution">
    <text evidence="6">The sequence shown here is derived from an EMBL/GenBank/DDBJ whole genome shotgun (WGS) entry which is preliminary data.</text>
</comment>
<dbReference type="NCBIfam" id="NF009888">
    <property type="entry name" value="PRK13348.1"/>
    <property type="match status" value="1"/>
</dbReference>
<keyword evidence="7" id="KW-1185">Reference proteome</keyword>
<dbReference type="InterPro" id="IPR036390">
    <property type="entry name" value="WH_DNA-bd_sf"/>
</dbReference>
<dbReference type="RefSeq" id="WP_285980605.1">
    <property type="nucleotide sequence ID" value="NZ_JASVDS010000001.1"/>
</dbReference>
<evidence type="ECO:0000256" key="1">
    <source>
        <dbReference type="ARBA" id="ARBA00009437"/>
    </source>
</evidence>
<dbReference type="Proteomes" id="UP001238603">
    <property type="component" value="Unassembled WGS sequence"/>
</dbReference>
<dbReference type="Pfam" id="PF03466">
    <property type="entry name" value="LysR_substrate"/>
    <property type="match status" value="1"/>
</dbReference>
<dbReference type="Pfam" id="PF00126">
    <property type="entry name" value="HTH_1"/>
    <property type="match status" value="1"/>
</dbReference>
<dbReference type="PROSITE" id="PS50931">
    <property type="entry name" value="HTH_LYSR"/>
    <property type="match status" value="1"/>
</dbReference>
<dbReference type="PANTHER" id="PTHR30579:SF2">
    <property type="entry name" value="HTH-TYPE TRANSCRIPTIONAL REGULATOR ARGP"/>
    <property type="match status" value="1"/>
</dbReference>
<evidence type="ECO:0000256" key="4">
    <source>
        <dbReference type="ARBA" id="ARBA00023163"/>
    </source>
</evidence>
<dbReference type="InterPro" id="IPR036388">
    <property type="entry name" value="WH-like_DNA-bd_sf"/>
</dbReference>
<dbReference type="InterPro" id="IPR017685">
    <property type="entry name" value="ArgP"/>
</dbReference>
<dbReference type="NCBIfam" id="TIGR03298">
    <property type="entry name" value="argP"/>
    <property type="match status" value="1"/>
</dbReference>
<accession>A0ABT7LC85</accession>
<dbReference type="InterPro" id="IPR005119">
    <property type="entry name" value="LysR_subst-bd"/>
</dbReference>
<organism evidence="6 7">
    <name type="scientific">Roseateles subflavus</name>
    <dbReference type="NCBI Taxonomy" id="3053353"/>
    <lineage>
        <taxon>Bacteria</taxon>
        <taxon>Pseudomonadati</taxon>
        <taxon>Pseudomonadota</taxon>
        <taxon>Betaproteobacteria</taxon>
        <taxon>Burkholderiales</taxon>
        <taxon>Sphaerotilaceae</taxon>
        <taxon>Roseateles</taxon>
    </lineage>
</organism>
<comment type="similarity">
    <text evidence="1">Belongs to the LysR transcriptional regulatory family.</text>
</comment>
<keyword evidence="4" id="KW-0804">Transcription</keyword>
<keyword evidence="3" id="KW-0238">DNA-binding</keyword>
<evidence type="ECO:0000256" key="2">
    <source>
        <dbReference type="ARBA" id="ARBA00023015"/>
    </source>
</evidence>
<proteinExistence type="inferred from homology"/>
<dbReference type="Gene3D" id="1.10.10.10">
    <property type="entry name" value="Winged helix-like DNA-binding domain superfamily/Winged helix DNA-binding domain"/>
    <property type="match status" value="1"/>
</dbReference>
<sequence>MLDYPLIHALAAVVREGSFEKAGRSLHLSTSAISQRVKLLEQRLGQVLVIRDSPCRATPAGLQLCRHAEQVALLERELLASLPPQAAEGGLRSLRLAVNADSLSTWFMPAAVALSGQRWLLDLSLEDQDHTAERLRQGDVLAAVTALADPLPGCRSVPLGCMDYLAVATPAFVHQHFAAGLHAEALTRAPCLSYDRRDQLQSRWVAQVLAATPPLPCHWLPSNDVYLAACRSGMGWGMCPRSLVQAEVDQGVLQTLSEAPLSVPLFWQATAQAWPLLEPVTQAVLDAARRGLR</sequence>
<dbReference type="SUPFAM" id="SSF53850">
    <property type="entry name" value="Periplasmic binding protein-like II"/>
    <property type="match status" value="1"/>
</dbReference>